<proteinExistence type="inferred from homology"/>
<geneLocation type="mitochondrion" evidence="11"/>
<dbReference type="InterPro" id="IPR013833">
    <property type="entry name" value="Cyt_c_oxidase_su3_a-hlx"/>
</dbReference>
<evidence type="ECO:0000256" key="3">
    <source>
        <dbReference type="ARBA" id="ARBA00015944"/>
    </source>
</evidence>
<dbReference type="InterPro" id="IPR024791">
    <property type="entry name" value="Cyt_c/ubiquinol_Oxase_su3"/>
</dbReference>
<feature type="transmembrane region" description="Helical" evidence="9">
    <location>
        <begin position="89"/>
        <end position="109"/>
    </location>
</feature>
<keyword evidence="8 11" id="KW-0496">Mitochondrion</keyword>
<feature type="transmembrane region" description="Helical" evidence="9">
    <location>
        <begin position="150"/>
        <end position="175"/>
    </location>
</feature>
<dbReference type="GeneID" id="55288047"/>
<dbReference type="PANTHER" id="PTHR11403:SF7">
    <property type="entry name" value="CYTOCHROME C OXIDASE SUBUNIT 3"/>
    <property type="match status" value="1"/>
</dbReference>
<dbReference type="GO" id="GO:0006123">
    <property type="term" value="P:mitochondrial electron transport, cytochrome c to oxygen"/>
    <property type="evidence" value="ECO:0007669"/>
    <property type="project" value="TreeGrafter"/>
</dbReference>
<evidence type="ECO:0000313" key="11">
    <source>
        <dbReference type="EMBL" id="QIX04649.1"/>
    </source>
</evidence>
<feature type="transmembrane region" description="Helical" evidence="9">
    <location>
        <begin position="29"/>
        <end position="47"/>
    </location>
</feature>
<evidence type="ECO:0000256" key="4">
    <source>
        <dbReference type="ARBA" id="ARBA00022692"/>
    </source>
</evidence>
<evidence type="ECO:0000256" key="1">
    <source>
        <dbReference type="ARBA" id="ARBA00004141"/>
    </source>
</evidence>
<dbReference type="Pfam" id="PF00510">
    <property type="entry name" value="COX3"/>
    <property type="match status" value="1"/>
</dbReference>
<evidence type="ECO:0000256" key="5">
    <source>
        <dbReference type="ARBA" id="ARBA00022967"/>
    </source>
</evidence>
<keyword evidence="4 8" id="KW-0812">Transmembrane</keyword>
<comment type="subcellular location">
    <subcellularLocation>
        <location evidence="1">Membrane</location>
        <topology evidence="1">Multi-pass membrane protein</topology>
    </subcellularLocation>
</comment>
<dbReference type="AlphaFoldDB" id="A0A6H0YBU1"/>
<evidence type="ECO:0000256" key="2">
    <source>
        <dbReference type="ARBA" id="ARBA00010581"/>
    </source>
</evidence>
<reference evidence="11" key="1">
    <citation type="submission" date="2019-03" db="EMBL/GenBank/DDBJ databases">
        <authorList>
            <person name="Suleman S."/>
            <person name="Ma J."/>
            <person name="Tkach V.V."/>
            <person name="Khan M.S."/>
            <person name="Muhammad N."/>
            <person name="Zhu X.Q."/>
        </authorList>
    </citation>
    <scope>NUCLEOTIDE SEQUENCE</scope>
    <source>
        <strain evidence="11">PakDv2</strain>
    </source>
</reference>
<sequence length="214" mass="24502">MSFMPFVASWLFLWGILSIFLWNVWSLTLFTIVVCVLLMCCFTEVVVSGRRYLSSFVIFVFSEALIFVTLVLSVCWFNCAEMSKLGPWFGWPMLGTALLLSSSVTAATFHHSMGVAEGFTWLKVTIALGVLFVFLQYVECRDCRVNLVDSAYYSASICLVGLHFLHVIIGLAALFYVLKFFEQTVTSYHPGLVVWYWHFVDYVWILVYFAVYIA</sequence>
<evidence type="ECO:0000256" key="8">
    <source>
        <dbReference type="RuleBase" id="RU003375"/>
    </source>
</evidence>
<organism evidence="11">
    <name type="scientific">Lyperosomum longicauda</name>
    <dbReference type="NCBI Taxonomy" id="2714089"/>
    <lineage>
        <taxon>Eukaryota</taxon>
        <taxon>Metazoa</taxon>
        <taxon>Spiralia</taxon>
        <taxon>Lophotrochozoa</taxon>
        <taxon>Platyhelminthes</taxon>
        <taxon>Trematoda</taxon>
        <taxon>Digenea</taxon>
        <taxon>Plagiorchiida</taxon>
        <taxon>Xiphidiata</taxon>
        <taxon>Gorgoderoidea</taxon>
        <taxon>Dicrocoeliidae</taxon>
        <taxon>Lyperosomum</taxon>
    </lineage>
</organism>
<evidence type="ECO:0000256" key="9">
    <source>
        <dbReference type="SAM" id="Phobius"/>
    </source>
</evidence>
<dbReference type="GO" id="GO:0005739">
    <property type="term" value="C:mitochondrion"/>
    <property type="evidence" value="ECO:0007669"/>
    <property type="project" value="TreeGrafter"/>
</dbReference>
<reference evidence="11" key="2">
    <citation type="journal article" date="2020" name="Parasit. Vectors">
        <title>Molecular phylogenetics and mitogenomics of three avian dicrocoeliids (Digenea: Dicrocoeliidae) and comparison with mammalian dicrocoeliids.</title>
        <authorList>
            <person name="Suleman"/>
            <person name="Khan M.S."/>
            <person name="Tkach V.V."/>
            <person name="Muhammad N."/>
            <person name="Zhang D."/>
            <person name="Zhu X.Q."/>
            <person name="Ma J."/>
        </authorList>
    </citation>
    <scope>NUCLEOTIDE SEQUENCE</scope>
    <source>
        <strain evidence="11">PakDv2</strain>
    </source>
</reference>
<dbReference type="GO" id="GO:0016020">
    <property type="term" value="C:membrane"/>
    <property type="evidence" value="ECO:0007669"/>
    <property type="project" value="UniProtKB-SubCell"/>
</dbReference>
<evidence type="ECO:0000256" key="6">
    <source>
        <dbReference type="ARBA" id="ARBA00022989"/>
    </source>
</evidence>
<name>A0A6H0YBU1_9TREM</name>
<comment type="similarity">
    <text evidence="2 8">Belongs to the cytochrome c oxidase subunit 3 family.</text>
</comment>
<evidence type="ECO:0000256" key="7">
    <source>
        <dbReference type="ARBA" id="ARBA00023136"/>
    </source>
</evidence>
<dbReference type="InterPro" id="IPR035973">
    <property type="entry name" value="Cyt_c_oxidase_su3-like_sf"/>
</dbReference>
<dbReference type="Gene3D" id="1.20.120.80">
    <property type="entry name" value="Cytochrome c oxidase, subunit III, four-helix bundle"/>
    <property type="match status" value="1"/>
</dbReference>
<feature type="transmembrane region" description="Helical" evidence="9">
    <location>
        <begin position="195"/>
        <end position="213"/>
    </location>
</feature>
<dbReference type="EMBL" id="MK685274">
    <property type="protein sequence ID" value="QIX04649.1"/>
    <property type="molecule type" value="Genomic_DNA"/>
</dbReference>
<dbReference type="InterPro" id="IPR000298">
    <property type="entry name" value="Cyt_c_oxidase-like_su3"/>
</dbReference>
<keyword evidence="5" id="KW-1278">Translocase</keyword>
<dbReference type="RefSeq" id="YP_009826139.1">
    <property type="nucleotide sequence ID" value="NC_048467.1"/>
</dbReference>
<dbReference type="PANTHER" id="PTHR11403">
    <property type="entry name" value="CYTOCHROME C OXIDASE SUBUNIT III"/>
    <property type="match status" value="1"/>
</dbReference>
<dbReference type="CDD" id="cd00386">
    <property type="entry name" value="Heme_Cu_Oxidase_III_like"/>
    <property type="match status" value="1"/>
</dbReference>
<feature type="domain" description="Heme-copper oxidase subunit III family profile" evidence="10">
    <location>
        <begin position="55"/>
        <end position="214"/>
    </location>
</feature>
<feature type="transmembrane region" description="Helical" evidence="9">
    <location>
        <begin position="53"/>
        <end position="77"/>
    </location>
</feature>
<dbReference type="SUPFAM" id="SSF81452">
    <property type="entry name" value="Cytochrome c oxidase subunit III-like"/>
    <property type="match status" value="1"/>
</dbReference>
<keyword evidence="7 9" id="KW-0472">Membrane</keyword>
<accession>A0A6H0YBU1</accession>
<feature type="transmembrane region" description="Helical" evidence="9">
    <location>
        <begin position="121"/>
        <end position="138"/>
    </location>
</feature>
<evidence type="ECO:0000259" key="10">
    <source>
        <dbReference type="PROSITE" id="PS50253"/>
    </source>
</evidence>
<comment type="function">
    <text evidence="8">Component of the cytochrome c oxidase, the last enzyme in the mitochondrial electron transport chain which drives oxidative phosphorylation. The respiratory chain contains 3 multisubunit complexes succinate dehydrogenase (complex II, CII), ubiquinol-cytochrome c oxidoreductase (cytochrome b-c1 complex, complex III, CIII) and cytochrome c oxidase (complex IV, CIV), that cooperate to transfer electrons derived from NADH and succinate to molecular oxygen, creating an electrochemical gradient over the inner membrane that drives transmembrane transport and the ATP synthase. Cytochrome c oxidase is the component of the respiratory chain that catalyzes the reduction of oxygen to water. Electrons originating from reduced cytochrome c in the intermembrane space (IMS) are transferred via the dinuclear copper A center (CU(A)) of subunit 2 and heme A of subunit 1 to the active site in subunit 1, a binuclear center (BNC) formed by heme A3 and copper B (CU(B)). The BNC reduces molecular oxygen to 2 water molecules using 4 electrons from cytochrome c in the IMS and 4 protons from the mitochondrial matrix.</text>
</comment>
<feature type="transmembrane region" description="Helical" evidence="9">
    <location>
        <begin position="6"/>
        <end position="22"/>
    </location>
</feature>
<protein>
    <recommendedName>
        <fullName evidence="3 8">Cytochrome c oxidase subunit 3</fullName>
    </recommendedName>
</protein>
<dbReference type="PROSITE" id="PS50253">
    <property type="entry name" value="COX3"/>
    <property type="match status" value="1"/>
</dbReference>
<keyword evidence="6 9" id="KW-1133">Transmembrane helix</keyword>
<dbReference type="GO" id="GO:0004129">
    <property type="term" value="F:cytochrome-c oxidase activity"/>
    <property type="evidence" value="ECO:0007669"/>
    <property type="project" value="InterPro"/>
</dbReference>
<gene>
    <name evidence="11" type="primary">cox3</name>
</gene>